<name>E4ZHR1_LEPMJ</name>
<dbReference type="HOGENOM" id="CLU_3359847_0_0_1"/>
<gene>
    <name evidence="1" type="ORF">LEMA_uP059280.1</name>
</gene>
<accession>E4ZHR1</accession>
<evidence type="ECO:0000313" key="2">
    <source>
        <dbReference type="Proteomes" id="UP000002668"/>
    </source>
</evidence>
<dbReference type="VEuPathDB" id="FungiDB:LEMA_uP059280.1"/>
<evidence type="ECO:0000313" key="1">
    <source>
        <dbReference type="EMBL" id="CBX90894.1"/>
    </source>
</evidence>
<proteinExistence type="predicted"/>
<sequence>MANGQLGAIYRPRSRCDFLFCSVVPRAKGGESNQMR</sequence>
<reference evidence="2" key="1">
    <citation type="journal article" date="2011" name="Nat. Commun.">
        <title>Effector diversification within compartments of the Leptosphaeria maculans genome affected by Repeat-Induced Point mutations.</title>
        <authorList>
            <person name="Rouxel T."/>
            <person name="Grandaubert J."/>
            <person name="Hane J.K."/>
            <person name="Hoede C."/>
            <person name="van de Wouw A.P."/>
            <person name="Couloux A."/>
            <person name="Dominguez V."/>
            <person name="Anthouard V."/>
            <person name="Bally P."/>
            <person name="Bourras S."/>
            <person name="Cozijnsen A.J."/>
            <person name="Ciuffetti L.M."/>
            <person name="Degrave A."/>
            <person name="Dilmaghani A."/>
            <person name="Duret L."/>
            <person name="Fudal I."/>
            <person name="Goodwin S.B."/>
            <person name="Gout L."/>
            <person name="Glaser N."/>
            <person name="Linglin J."/>
            <person name="Kema G.H.J."/>
            <person name="Lapalu N."/>
            <person name="Lawrence C.B."/>
            <person name="May K."/>
            <person name="Meyer M."/>
            <person name="Ollivier B."/>
            <person name="Poulain J."/>
            <person name="Schoch C.L."/>
            <person name="Simon A."/>
            <person name="Spatafora J.W."/>
            <person name="Stachowiak A."/>
            <person name="Turgeon B.G."/>
            <person name="Tyler B.M."/>
            <person name="Vincent D."/>
            <person name="Weissenbach J."/>
            <person name="Amselem J."/>
            <person name="Quesneville H."/>
            <person name="Oliver R.P."/>
            <person name="Wincker P."/>
            <person name="Balesdent M.-H."/>
            <person name="Howlett B.J."/>
        </authorList>
    </citation>
    <scope>NUCLEOTIDE SEQUENCE [LARGE SCALE GENOMIC DNA]</scope>
    <source>
        <strain evidence="2">JN3 / isolate v23.1.3 / race Av1-4-5-6-7-8</strain>
    </source>
</reference>
<protein>
    <submittedName>
        <fullName evidence="1">Predicted protein</fullName>
    </submittedName>
</protein>
<organism evidence="2">
    <name type="scientific">Leptosphaeria maculans (strain JN3 / isolate v23.1.3 / race Av1-4-5-6-7-8)</name>
    <name type="common">Blackleg fungus</name>
    <name type="synonym">Phoma lingam</name>
    <dbReference type="NCBI Taxonomy" id="985895"/>
    <lineage>
        <taxon>Eukaryota</taxon>
        <taxon>Fungi</taxon>
        <taxon>Dikarya</taxon>
        <taxon>Ascomycota</taxon>
        <taxon>Pezizomycotina</taxon>
        <taxon>Dothideomycetes</taxon>
        <taxon>Pleosporomycetidae</taxon>
        <taxon>Pleosporales</taxon>
        <taxon>Pleosporineae</taxon>
        <taxon>Leptosphaeriaceae</taxon>
        <taxon>Plenodomus</taxon>
        <taxon>Plenodomus lingam/Leptosphaeria maculans species complex</taxon>
    </lineage>
</organism>
<dbReference type="InParanoid" id="E4ZHR1"/>
<dbReference type="AlphaFoldDB" id="E4ZHR1"/>
<keyword evidence="2" id="KW-1185">Reference proteome</keyword>
<dbReference type="EMBL" id="FP929065">
    <property type="protein sequence ID" value="CBX90894.1"/>
    <property type="molecule type" value="Genomic_DNA"/>
</dbReference>
<dbReference type="Proteomes" id="UP000002668">
    <property type="component" value="Genome"/>
</dbReference>